<dbReference type="Pfam" id="PF13442">
    <property type="entry name" value="Cytochrome_CBB3"/>
    <property type="match status" value="1"/>
</dbReference>
<keyword evidence="3 6" id="KW-0479">Metal-binding</keyword>
<feature type="domain" description="Cytochrome c" evidence="7">
    <location>
        <begin position="32"/>
        <end position="105"/>
    </location>
</feature>
<evidence type="ECO:0000256" key="2">
    <source>
        <dbReference type="ARBA" id="ARBA00022617"/>
    </source>
</evidence>
<evidence type="ECO:0000313" key="8">
    <source>
        <dbReference type="EMBL" id="MBW4657160.1"/>
    </source>
</evidence>
<comment type="caution">
    <text evidence="8">The sequence shown here is derived from an EMBL/GenBank/DDBJ whole genome shotgun (WGS) entry which is preliminary data.</text>
</comment>
<dbReference type="PROSITE" id="PS51007">
    <property type="entry name" value="CYTC"/>
    <property type="match status" value="1"/>
</dbReference>
<reference evidence="8" key="2">
    <citation type="journal article" date="2022" name="Microbiol. Resour. Announc.">
        <title>Metagenome Sequencing to Explore Phylogenomics of Terrestrial Cyanobacteria.</title>
        <authorList>
            <person name="Ward R.D."/>
            <person name="Stajich J.E."/>
            <person name="Johansen J.R."/>
            <person name="Huntemann M."/>
            <person name="Clum A."/>
            <person name="Foster B."/>
            <person name="Foster B."/>
            <person name="Roux S."/>
            <person name="Palaniappan K."/>
            <person name="Varghese N."/>
            <person name="Mukherjee S."/>
            <person name="Reddy T.B.K."/>
            <person name="Daum C."/>
            <person name="Copeland A."/>
            <person name="Chen I.A."/>
            <person name="Ivanova N.N."/>
            <person name="Kyrpides N.C."/>
            <person name="Shapiro N."/>
            <person name="Eloe-Fadrosh E.A."/>
            <person name="Pietrasiak N."/>
        </authorList>
    </citation>
    <scope>NUCLEOTIDE SEQUENCE</scope>
    <source>
        <strain evidence="8">UHER 2000/2452</strain>
    </source>
</reference>
<dbReference type="InterPro" id="IPR009056">
    <property type="entry name" value="Cyt_c-like_dom"/>
</dbReference>
<reference evidence="8" key="1">
    <citation type="submission" date="2021-05" db="EMBL/GenBank/DDBJ databases">
        <authorList>
            <person name="Pietrasiak N."/>
            <person name="Ward R."/>
            <person name="Stajich J.E."/>
            <person name="Kurbessoian T."/>
        </authorList>
    </citation>
    <scope>NUCLEOTIDE SEQUENCE</scope>
    <source>
        <strain evidence="8">UHER 2000/2452</strain>
    </source>
</reference>
<dbReference type="EMBL" id="JAHHHD010000001">
    <property type="protein sequence ID" value="MBW4657160.1"/>
    <property type="molecule type" value="Genomic_DNA"/>
</dbReference>
<keyword evidence="1" id="KW-0813">Transport</keyword>
<evidence type="ECO:0000256" key="3">
    <source>
        <dbReference type="ARBA" id="ARBA00022723"/>
    </source>
</evidence>
<dbReference type="GO" id="GO:0009055">
    <property type="term" value="F:electron transfer activity"/>
    <property type="evidence" value="ECO:0007669"/>
    <property type="project" value="InterPro"/>
</dbReference>
<dbReference type="Gene3D" id="1.10.760.10">
    <property type="entry name" value="Cytochrome c-like domain"/>
    <property type="match status" value="1"/>
</dbReference>
<keyword evidence="5 6" id="KW-0408">Iron</keyword>
<keyword evidence="2 6" id="KW-0349">Heme</keyword>
<evidence type="ECO:0000256" key="1">
    <source>
        <dbReference type="ARBA" id="ARBA00022448"/>
    </source>
</evidence>
<dbReference type="PANTHER" id="PTHR37823">
    <property type="entry name" value="CYTOCHROME C-553-LIKE"/>
    <property type="match status" value="1"/>
</dbReference>
<evidence type="ECO:0000313" key="9">
    <source>
        <dbReference type="Proteomes" id="UP000757435"/>
    </source>
</evidence>
<dbReference type="PANTHER" id="PTHR37823:SF1">
    <property type="entry name" value="CYTOCHROME C-553-LIKE"/>
    <property type="match status" value="1"/>
</dbReference>
<proteinExistence type="predicted"/>
<evidence type="ECO:0000259" key="7">
    <source>
        <dbReference type="PROSITE" id="PS51007"/>
    </source>
</evidence>
<keyword evidence="4" id="KW-0249">Electron transport</keyword>
<dbReference type="InterPro" id="IPR051811">
    <property type="entry name" value="Cytochrome_c550/c551-like"/>
</dbReference>
<name>A0A951Q770_9CYAN</name>
<evidence type="ECO:0000256" key="5">
    <source>
        <dbReference type="ARBA" id="ARBA00023004"/>
    </source>
</evidence>
<evidence type="ECO:0000256" key="6">
    <source>
        <dbReference type="PROSITE-ProRule" id="PRU00433"/>
    </source>
</evidence>
<accession>A0A951Q770</accession>
<dbReference type="Proteomes" id="UP000757435">
    <property type="component" value="Unassembled WGS sequence"/>
</dbReference>
<protein>
    <submittedName>
        <fullName evidence="8">Cytochrome c</fullName>
    </submittedName>
</protein>
<gene>
    <name evidence="8" type="ORF">KME15_00665</name>
</gene>
<sequence length="105" mass="11424">MAVALAIALTWAVTHQFWRVDPYTQSVLSLKGDSLQGQIIFQLNCAGCHGVSADGLVGPDLHHVSSRKSRTRIIHQVISGETPPMPQFQPGTQAMADLLEYLEGL</sequence>
<dbReference type="SUPFAM" id="SSF46626">
    <property type="entry name" value="Cytochrome c"/>
    <property type="match status" value="1"/>
</dbReference>
<dbReference type="AlphaFoldDB" id="A0A951Q770"/>
<evidence type="ECO:0000256" key="4">
    <source>
        <dbReference type="ARBA" id="ARBA00022982"/>
    </source>
</evidence>
<dbReference type="GO" id="GO:0046872">
    <property type="term" value="F:metal ion binding"/>
    <property type="evidence" value="ECO:0007669"/>
    <property type="project" value="UniProtKB-KW"/>
</dbReference>
<organism evidence="8 9">
    <name type="scientific">Drouetiella hepatica Uher 2000/2452</name>
    <dbReference type="NCBI Taxonomy" id="904376"/>
    <lineage>
        <taxon>Bacteria</taxon>
        <taxon>Bacillati</taxon>
        <taxon>Cyanobacteriota</taxon>
        <taxon>Cyanophyceae</taxon>
        <taxon>Oculatellales</taxon>
        <taxon>Oculatellaceae</taxon>
        <taxon>Drouetiella</taxon>
    </lineage>
</organism>
<dbReference type="InterPro" id="IPR036909">
    <property type="entry name" value="Cyt_c-like_dom_sf"/>
</dbReference>
<dbReference type="GO" id="GO:0020037">
    <property type="term" value="F:heme binding"/>
    <property type="evidence" value="ECO:0007669"/>
    <property type="project" value="InterPro"/>
</dbReference>